<dbReference type="GO" id="GO:0016491">
    <property type="term" value="F:oxidoreductase activity"/>
    <property type="evidence" value="ECO:0007669"/>
    <property type="project" value="UniProtKB-KW"/>
</dbReference>
<dbReference type="AlphaFoldDB" id="A0A8J3QZG5"/>
<dbReference type="RefSeq" id="WP_203923191.1">
    <property type="nucleotide sequence ID" value="NZ_BONZ01000084.1"/>
</dbReference>
<dbReference type="PANTHER" id="PTHR43818:SF11">
    <property type="entry name" value="BCDNA.GH03377"/>
    <property type="match status" value="1"/>
</dbReference>
<evidence type="ECO:0000313" key="3">
    <source>
        <dbReference type="EMBL" id="GIH19743.1"/>
    </source>
</evidence>
<dbReference type="EMBL" id="BONZ01000084">
    <property type="protein sequence ID" value="GIH19743.1"/>
    <property type="molecule type" value="Genomic_DNA"/>
</dbReference>
<feature type="domain" description="GFO/IDH/MocA-like oxidoreductase" evidence="2">
    <location>
        <begin position="141"/>
        <end position="244"/>
    </location>
</feature>
<dbReference type="InterPro" id="IPR050463">
    <property type="entry name" value="Gfo/Idh/MocA_oxidrdct_glycsds"/>
</dbReference>
<gene>
    <name evidence="3" type="ORF">Raf01_79150</name>
</gene>
<dbReference type="Gene3D" id="3.40.50.720">
    <property type="entry name" value="NAD(P)-binding Rossmann-like Domain"/>
    <property type="match status" value="1"/>
</dbReference>
<dbReference type="InterPro" id="IPR055170">
    <property type="entry name" value="GFO_IDH_MocA-like_dom"/>
</dbReference>
<evidence type="ECO:0000313" key="4">
    <source>
        <dbReference type="Proteomes" id="UP000642748"/>
    </source>
</evidence>
<dbReference type="PANTHER" id="PTHR43818">
    <property type="entry name" value="BCDNA.GH03377"/>
    <property type="match status" value="1"/>
</dbReference>
<evidence type="ECO:0000259" key="2">
    <source>
        <dbReference type="Pfam" id="PF22725"/>
    </source>
</evidence>
<dbReference type="Pfam" id="PF22725">
    <property type="entry name" value="GFO_IDH_MocA_C3"/>
    <property type="match status" value="1"/>
</dbReference>
<dbReference type="SUPFAM" id="SSF55347">
    <property type="entry name" value="Glyceraldehyde-3-phosphate dehydrogenase-like, C-terminal domain"/>
    <property type="match status" value="1"/>
</dbReference>
<sequence>MRIGIAGLATSHPYTDARGLRQHAQLVVWEPDAGRLARFREEHPDAVPVADLDALLRADPDGVVLTVPTPEVPGALARILDRDLACFVNKPAAASRAQLSALRPVVARAPHRVLSSSVLRFAPSFAALADTAVDRADLLAARVTVRHDVGLWATGYNPWQDDPASGGGTIVSMGIHGVELLVALLGPAMRVVGATASIRRYGALRSEDTALVVLRWDDGLVATVEVLGVTAEESYEVILHATDGDRGTLLRGGPGSETALGYRATIEAFLSMVDGAPSPVPWEQTEAVLGVLADARAATDPGRRERA</sequence>
<organism evidence="3 4">
    <name type="scientific">Rugosimonospora africana</name>
    <dbReference type="NCBI Taxonomy" id="556532"/>
    <lineage>
        <taxon>Bacteria</taxon>
        <taxon>Bacillati</taxon>
        <taxon>Actinomycetota</taxon>
        <taxon>Actinomycetes</taxon>
        <taxon>Micromonosporales</taxon>
        <taxon>Micromonosporaceae</taxon>
        <taxon>Rugosimonospora</taxon>
    </lineage>
</organism>
<dbReference type="Proteomes" id="UP000642748">
    <property type="component" value="Unassembled WGS sequence"/>
</dbReference>
<comment type="caution">
    <text evidence="3">The sequence shown here is derived from an EMBL/GenBank/DDBJ whole genome shotgun (WGS) entry which is preliminary data.</text>
</comment>
<dbReference type="Gene3D" id="3.30.360.10">
    <property type="entry name" value="Dihydrodipicolinate Reductase, domain 2"/>
    <property type="match status" value="1"/>
</dbReference>
<accession>A0A8J3QZG5</accession>
<name>A0A8J3QZG5_9ACTN</name>
<evidence type="ECO:0000256" key="1">
    <source>
        <dbReference type="ARBA" id="ARBA00023002"/>
    </source>
</evidence>
<dbReference type="SUPFAM" id="SSF51735">
    <property type="entry name" value="NAD(P)-binding Rossmann-fold domains"/>
    <property type="match status" value="1"/>
</dbReference>
<reference evidence="3" key="1">
    <citation type="submission" date="2021-01" db="EMBL/GenBank/DDBJ databases">
        <title>Whole genome shotgun sequence of Rugosimonospora africana NBRC 104875.</title>
        <authorList>
            <person name="Komaki H."/>
            <person name="Tamura T."/>
        </authorList>
    </citation>
    <scope>NUCLEOTIDE SEQUENCE</scope>
    <source>
        <strain evidence="3">NBRC 104875</strain>
    </source>
</reference>
<proteinExistence type="predicted"/>
<protein>
    <recommendedName>
        <fullName evidence="2">GFO/IDH/MocA-like oxidoreductase domain-containing protein</fullName>
    </recommendedName>
</protein>
<keyword evidence="1" id="KW-0560">Oxidoreductase</keyword>
<dbReference type="InterPro" id="IPR036291">
    <property type="entry name" value="NAD(P)-bd_dom_sf"/>
</dbReference>
<keyword evidence="4" id="KW-1185">Reference proteome</keyword>